<keyword evidence="3" id="KW-0808">Transferase</keyword>
<evidence type="ECO:0000259" key="1">
    <source>
        <dbReference type="Pfam" id="PF07238"/>
    </source>
</evidence>
<name>A0A090IV04_9BACI</name>
<protein>
    <submittedName>
        <fullName evidence="3">Glycosyltransferase</fullName>
    </submittedName>
</protein>
<organism evidence="3 4">
    <name type="scientific">Caldibacillus thermoamylovorans</name>
    <dbReference type="NCBI Taxonomy" id="35841"/>
    <lineage>
        <taxon>Bacteria</taxon>
        <taxon>Bacillati</taxon>
        <taxon>Bacillota</taxon>
        <taxon>Bacilli</taxon>
        <taxon>Bacillales</taxon>
        <taxon>Bacillaceae</taxon>
        <taxon>Caldibacillus</taxon>
    </lineage>
</organism>
<dbReference type="EMBL" id="CCRF01000061">
    <property type="protein sequence ID" value="CEE01891.1"/>
    <property type="molecule type" value="Genomic_DNA"/>
</dbReference>
<evidence type="ECO:0000313" key="3">
    <source>
        <dbReference type="EMBL" id="CEE01891.1"/>
    </source>
</evidence>
<dbReference type="Pfam" id="PF12945">
    <property type="entry name" value="PilZNR"/>
    <property type="match status" value="1"/>
</dbReference>
<dbReference type="SUPFAM" id="SSF141371">
    <property type="entry name" value="PilZ domain-like"/>
    <property type="match status" value="1"/>
</dbReference>
<dbReference type="InterPro" id="IPR009926">
    <property type="entry name" value="T3SS_YcgR_PilZN"/>
</dbReference>
<evidence type="ECO:0000313" key="4">
    <source>
        <dbReference type="Proteomes" id="UP000040576"/>
    </source>
</evidence>
<dbReference type="InterPro" id="IPR009875">
    <property type="entry name" value="PilZ_domain"/>
</dbReference>
<dbReference type="GO" id="GO:0016740">
    <property type="term" value="F:transferase activity"/>
    <property type="evidence" value="ECO:0007669"/>
    <property type="project" value="UniProtKB-KW"/>
</dbReference>
<dbReference type="GO" id="GO:0035438">
    <property type="term" value="F:cyclic-di-GMP binding"/>
    <property type="evidence" value="ECO:0007669"/>
    <property type="project" value="InterPro"/>
</dbReference>
<gene>
    <name evidence="3" type="ORF">BT1A1_2069</name>
</gene>
<dbReference type="Proteomes" id="UP000040576">
    <property type="component" value="Unassembled WGS sequence"/>
</dbReference>
<dbReference type="RefSeq" id="WP_034770681.1">
    <property type="nucleotide sequence ID" value="NZ_CCRF01000061.1"/>
</dbReference>
<reference evidence="3 4" key="1">
    <citation type="submission" date="2014-07" db="EMBL/GenBank/DDBJ databases">
        <authorList>
            <person name="Wibberg Daniel"/>
        </authorList>
    </citation>
    <scope>NUCLEOTIDE SEQUENCE [LARGE SCALE GENOMIC DNA]</scope>
</reference>
<dbReference type="AlphaFoldDB" id="A0A090IV04"/>
<accession>A0A090IV04</accession>
<sequence length="220" mass="25944">MFKLGTVLTIEKVNDDQFQRFKSKIMDFDEDTISIDYPVELNSNRMLYVMNGEQLKISFVEEESEQAYQFITIVIGKRKETIPLLVLSSPKQEDIVRIQRREFVRIKWAVDVAVHPLHNEFVPFNTVTDDISAGGASIIVPINIPIRQHQEILCWFVLPRRSGEYHYLKFTCEVIRIIDYNETRKIFSLKFLNNSQKQEQILLHFCYEAQVALRKKELNE</sequence>
<evidence type="ECO:0000259" key="2">
    <source>
        <dbReference type="Pfam" id="PF12945"/>
    </source>
</evidence>
<proteinExistence type="predicted"/>
<keyword evidence="4" id="KW-1185">Reference proteome</keyword>
<feature type="domain" description="PilZ" evidence="1">
    <location>
        <begin position="99"/>
        <end position="207"/>
    </location>
</feature>
<dbReference type="Pfam" id="PF07238">
    <property type="entry name" value="PilZ"/>
    <property type="match status" value="1"/>
</dbReference>
<dbReference type="Gene3D" id="2.40.10.220">
    <property type="entry name" value="predicted glycosyltransferase like domains"/>
    <property type="match status" value="1"/>
</dbReference>
<feature type="domain" description="Type III secretion system flagellar brake protein YcgR PilZN" evidence="2">
    <location>
        <begin position="3"/>
        <end position="90"/>
    </location>
</feature>